<dbReference type="Proteomes" id="UP001328107">
    <property type="component" value="Unassembled WGS sequence"/>
</dbReference>
<protein>
    <submittedName>
        <fullName evidence="1">Uncharacterized protein</fullName>
    </submittedName>
</protein>
<dbReference type="EMBL" id="BTRK01000004">
    <property type="protein sequence ID" value="GMR49403.1"/>
    <property type="molecule type" value="Genomic_DNA"/>
</dbReference>
<organism evidence="1 2">
    <name type="scientific">Pristionchus mayeri</name>
    <dbReference type="NCBI Taxonomy" id="1317129"/>
    <lineage>
        <taxon>Eukaryota</taxon>
        <taxon>Metazoa</taxon>
        <taxon>Ecdysozoa</taxon>
        <taxon>Nematoda</taxon>
        <taxon>Chromadorea</taxon>
        <taxon>Rhabditida</taxon>
        <taxon>Rhabditina</taxon>
        <taxon>Diplogasteromorpha</taxon>
        <taxon>Diplogasteroidea</taxon>
        <taxon>Neodiplogasteridae</taxon>
        <taxon>Pristionchus</taxon>
    </lineage>
</organism>
<proteinExistence type="predicted"/>
<gene>
    <name evidence="1" type="ORF">PMAYCL1PPCAC_19598</name>
</gene>
<feature type="non-terminal residue" evidence="1">
    <location>
        <position position="1"/>
    </location>
</feature>
<name>A0AAN5CRR2_9BILA</name>
<comment type="caution">
    <text evidence="1">The sequence shown here is derived from an EMBL/GenBank/DDBJ whole genome shotgun (WGS) entry which is preliminary data.</text>
</comment>
<evidence type="ECO:0000313" key="1">
    <source>
        <dbReference type="EMBL" id="GMR49403.1"/>
    </source>
</evidence>
<reference evidence="2" key="1">
    <citation type="submission" date="2022-10" db="EMBL/GenBank/DDBJ databases">
        <title>Genome assembly of Pristionchus species.</title>
        <authorList>
            <person name="Yoshida K."/>
            <person name="Sommer R.J."/>
        </authorList>
    </citation>
    <scope>NUCLEOTIDE SEQUENCE [LARGE SCALE GENOMIC DNA]</scope>
    <source>
        <strain evidence="2">RS5460</strain>
    </source>
</reference>
<feature type="non-terminal residue" evidence="1">
    <location>
        <position position="74"/>
    </location>
</feature>
<keyword evidence="2" id="KW-1185">Reference proteome</keyword>
<evidence type="ECO:0000313" key="2">
    <source>
        <dbReference type="Proteomes" id="UP001328107"/>
    </source>
</evidence>
<sequence>SRNQSNFLFEILERLDASIPRIHTRTFLHSFDENLKVLCHFCSSLSNFFGAYLDINEEGGLWMFFFHSLHILHF</sequence>
<dbReference type="AlphaFoldDB" id="A0AAN5CRR2"/>
<accession>A0AAN5CRR2</accession>